<sequence>MFKTKKIFLQCAIVAVLLCTVFVFASNSVQANANKHTAMITEKSAEWSNEANYEADLTLKVNGSQFAKSQDVVFVLDRSGSMDMEYIQEGNMVELDASGNKTQRYVGSHVASSPCLNPDHFYFQKKRDAEPNEIPTDPDTTKIYPNADNTEMIVYNNQEVTIKARLKANSTTDTEDYASVEAKWVVLDMTKPVNHYHLFAHNQPERLSGGKVIAAVDGTYNDAAYHFKKVGDSYERISTWDTTDTRSGASEGLWDHADEAKGCYDRWLEAKAAVKKFAAELLKQNETYGLDNKISVVPFSGRDATLYNFLNKAKTLQKEYLVNSQQSGTYDYGLDIDASGNILPYDSKVNWTDDATTVSNAVDKLFTTANTDYVYGLSEAYNMIQSRTDKAKEEKDVTVILLSDGKPDPSGNQTLAGLTAFANRMDTIRPLANAIKGSTDEVIKYEGDPLFANFWNSKTTARPRHDVLDEHLVSELDENGNSVYVGVYGTNSRILTVGYMMENELYNDQLREIATDPVLDHIQLDANAQDSTSGVLADKVFEGFLTAGGRQAVLRDTISKYYYIPEGVNIPNVEIEGTKETGQTIVWTIGNIFEYTEAEQPTITVPLVLREEYRDVEKVTYYPTNADNPEPDLYTPDRGVDDGDTGAKLYYKDPAGDDRIYTIGTPKLPVKPKVTEPEIPVDPKDPKDPEEPKDPIIQLPSKDTTSTTVLPSVAAGDRTKASTLLLIGGLSLVAVAMLLSRRRQVKTK</sequence>
<keyword evidence="5" id="KW-1185">Reference proteome</keyword>
<feature type="region of interest" description="Disordered" evidence="1">
    <location>
        <begin position="622"/>
        <end position="641"/>
    </location>
</feature>
<dbReference type="Proteomes" id="UP000294743">
    <property type="component" value="Unassembled WGS sequence"/>
</dbReference>
<dbReference type="Gene3D" id="3.40.50.410">
    <property type="entry name" value="von Willebrand factor, type A domain"/>
    <property type="match status" value="1"/>
</dbReference>
<feature type="region of interest" description="Disordered" evidence="1">
    <location>
        <begin position="664"/>
        <end position="711"/>
    </location>
</feature>
<keyword evidence="2" id="KW-0472">Membrane</keyword>
<feature type="compositionally biased region" description="Polar residues" evidence="1">
    <location>
        <begin position="701"/>
        <end position="710"/>
    </location>
</feature>
<feature type="signal peptide" evidence="3">
    <location>
        <begin position="1"/>
        <end position="25"/>
    </location>
</feature>
<comment type="caution">
    <text evidence="4">The sequence shown here is derived from an EMBL/GenBank/DDBJ whole genome shotgun (WGS) entry which is preliminary data.</text>
</comment>
<evidence type="ECO:0008006" key="6">
    <source>
        <dbReference type="Google" id="ProtNLM"/>
    </source>
</evidence>
<organism evidence="4 5">
    <name type="scientific">Breznakia blatticola</name>
    <dbReference type="NCBI Taxonomy" id="1754012"/>
    <lineage>
        <taxon>Bacteria</taxon>
        <taxon>Bacillati</taxon>
        <taxon>Bacillota</taxon>
        <taxon>Erysipelotrichia</taxon>
        <taxon>Erysipelotrichales</taxon>
        <taxon>Erysipelotrichaceae</taxon>
        <taxon>Breznakia</taxon>
    </lineage>
</organism>
<evidence type="ECO:0000313" key="5">
    <source>
        <dbReference type="Proteomes" id="UP000294743"/>
    </source>
</evidence>
<reference evidence="4 5" key="1">
    <citation type="submission" date="2019-03" db="EMBL/GenBank/DDBJ databases">
        <title>Genomic Encyclopedia of Type Strains, Phase IV (KMG-IV): sequencing the most valuable type-strain genomes for metagenomic binning, comparative biology and taxonomic classification.</title>
        <authorList>
            <person name="Goeker M."/>
        </authorList>
    </citation>
    <scope>NUCLEOTIDE SEQUENCE [LARGE SCALE GENOMIC DNA]</scope>
    <source>
        <strain evidence="4 5">DSM 28867</strain>
    </source>
</reference>
<proteinExistence type="predicted"/>
<evidence type="ECO:0000256" key="3">
    <source>
        <dbReference type="SAM" id="SignalP"/>
    </source>
</evidence>
<protein>
    <recommendedName>
        <fullName evidence="6">LPXTG-motif cell wall-anchored protein</fullName>
    </recommendedName>
</protein>
<keyword evidence="2" id="KW-1133">Transmembrane helix</keyword>
<dbReference type="InterPro" id="IPR036465">
    <property type="entry name" value="vWFA_dom_sf"/>
</dbReference>
<evidence type="ECO:0000256" key="2">
    <source>
        <dbReference type="SAM" id="Phobius"/>
    </source>
</evidence>
<feature type="transmembrane region" description="Helical" evidence="2">
    <location>
        <begin position="721"/>
        <end position="739"/>
    </location>
</feature>
<dbReference type="AlphaFoldDB" id="A0A4V3G6R9"/>
<dbReference type="OrthoDB" id="2237346at2"/>
<feature type="chain" id="PRO_5039606351" description="LPXTG-motif cell wall-anchored protein" evidence="3">
    <location>
        <begin position="26"/>
        <end position="748"/>
    </location>
</feature>
<dbReference type="EMBL" id="SODD01000025">
    <property type="protein sequence ID" value="TDW16304.1"/>
    <property type="molecule type" value="Genomic_DNA"/>
</dbReference>
<feature type="compositionally biased region" description="Basic and acidic residues" evidence="1">
    <location>
        <begin position="673"/>
        <end position="694"/>
    </location>
</feature>
<dbReference type="RefSeq" id="WP_134169966.1">
    <property type="nucleotide sequence ID" value="NZ_SODD01000025.1"/>
</dbReference>
<evidence type="ECO:0000256" key="1">
    <source>
        <dbReference type="SAM" id="MobiDB-lite"/>
    </source>
</evidence>
<gene>
    <name evidence="4" type="ORF">EDD63_1251</name>
</gene>
<evidence type="ECO:0000313" key="4">
    <source>
        <dbReference type="EMBL" id="TDW16304.1"/>
    </source>
</evidence>
<name>A0A4V3G6R9_9FIRM</name>
<keyword evidence="2" id="KW-0812">Transmembrane</keyword>
<dbReference type="SUPFAM" id="SSF53300">
    <property type="entry name" value="vWA-like"/>
    <property type="match status" value="1"/>
</dbReference>
<keyword evidence="3" id="KW-0732">Signal</keyword>
<accession>A0A4V3G6R9</accession>